<evidence type="ECO:0000313" key="1">
    <source>
        <dbReference type="EMBL" id="KAI9393858.1"/>
    </source>
</evidence>
<keyword evidence="2" id="KW-1185">Reference proteome</keyword>
<proteinExistence type="predicted"/>
<accession>A0ACC0SX64</accession>
<comment type="caution">
    <text evidence="1">The sequence shown here is derived from an EMBL/GenBank/DDBJ whole genome shotgun (WGS) entry which is preliminary data.</text>
</comment>
<dbReference type="EMBL" id="CM009294">
    <property type="protein sequence ID" value="KAI9393858.1"/>
    <property type="molecule type" value="Genomic_DNA"/>
</dbReference>
<organism evidence="1 2">
    <name type="scientific">Populus trichocarpa</name>
    <name type="common">Western balsam poplar</name>
    <name type="synonym">Populus balsamifera subsp. trichocarpa</name>
    <dbReference type="NCBI Taxonomy" id="3694"/>
    <lineage>
        <taxon>Eukaryota</taxon>
        <taxon>Viridiplantae</taxon>
        <taxon>Streptophyta</taxon>
        <taxon>Embryophyta</taxon>
        <taxon>Tracheophyta</taxon>
        <taxon>Spermatophyta</taxon>
        <taxon>Magnoliopsida</taxon>
        <taxon>eudicotyledons</taxon>
        <taxon>Gunneridae</taxon>
        <taxon>Pentapetalae</taxon>
        <taxon>rosids</taxon>
        <taxon>fabids</taxon>
        <taxon>Malpighiales</taxon>
        <taxon>Salicaceae</taxon>
        <taxon>Saliceae</taxon>
        <taxon>Populus</taxon>
    </lineage>
</organism>
<dbReference type="Proteomes" id="UP000006729">
    <property type="component" value="Chromosome 5"/>
</dbReference>
<evidence type="ECO:0000313" key="2">
    <source>
        <dbReference type="Proteomes" id="UP000006729"/>
    </source>
</evidence>
<reference evidence="1 2" key="1">
    <citation type="journal article" date="2006" name="Science">
        <title>The genome of black cottonwood, Populus trichocarpa (Torr. &amp; Gray).</title>
        <authorList>
            <person name="Tuskan G.A."/>
            <person name="Difazio S."/>
            <person name="Jansson S."/>
            <person name="Bohlmann J."/>
            <person name="Grigoriev I."/>
            <person name="Hellsten U."/>
            <person name="Putnam N."/>
            <person name="Ralph S."/>
            <person name="Rombauts S."/>
            <person name="Salamov A."/>
            <person name="Schein J."/>
            <person name="Sterck L."/>
            <person name="Aerts A."/>
            <person name="Bhalerao R.R."/>
            <person name="Bhalerao R.P."/>
            <person name="Blaudez D."/>
            <person name="Boerjan W."/>
            <person name="Brun A."/>
            <person name="Brunner A."/>
            <person name="Busov V."/>
            <person name="Campbell M."/>
            <person name="Carlson J."/>
            <person name="Chalot M."/>
            <person name="Chapman J."/>
            <person name="Chen G.L."/>
            <person name="Cooper D."/>
            <person name="Coutinho P.M."/>
            <person name="Couturier J."/>
            <person name="Covert S."/>
            <person name="Cronk Q."/>
            <person name="Cunningham R."/>
            <person name="Davis J."/>
            <person name="Degroeve S."/>
            <person name="Dejardin A."/>
            <person name="Depamphilis C."/>
            <person name="Detter J."/>
            <person name="Dirks B."/>
            <person name="Dubchak I."/>
            <person name="Duplessis S."/>
            <person name="Ehlting J."/>
            <person name="Ellis B."/>
            <person name="Gendler K."/>
            <person name="Goodstein D."/>
            <person name="Gribskov M."/>
            <person name="Grimwood J."/>
            <person name="Groover A."/>
            <person name="Gunter L."/>
            <person name="Hamberger B."/>
            <person name="Heinze B."/>
            <person name="Helariutta Y."/>
            <person name="Henrissat B."/>
            <person name="Holligan D."/>
            <person name="Holt R."/>
            <person name="Huang W."/>
            <person name="Islam-Faridi N."/>
            <person name="Jones S."/>
            <person name="Jones-Rhoades M."/>
            <person name="Jorgensen R."/>
            <person name="Joshi C."/>
            <person name="Kangasjarvi J."/>
            <person name="Karlsson J."/>
            <person name="Kelleher C."/>
            <person name="Kirkpatrick R."/>
            <person name="Kirst M."/>
            <person name="Kohler A."/>
            <person name="Kalluri U."/>
            <person name="Larimer F."/>
            <person name="Leebens-Mack J."/>
            <person name="Leple J.C."/>
            <person name="Locascio P."/>
            <person name="Lou Y."/>
            <person name="Lucas S."/>
            <person name="Martin F."/>
            <person name="Montanini B."/>
            <person name="Napoli C."/>
            <person name="Nelson D.R."/>
            <person name="Nelson C."/>
            <person name="Nieminen K."/>
            <person name="Nilsson O."/>
            <person name="Pereda V."/>
            <person name="Peter G."/>
            <person name="Philippe R."/>
            <person name="Pilate G."/>
            <person name="Poliakov A."/>
            <person name="Razumovskaya J."/>
            <person name="Richardson P."/>
            <person name="Rinaldi C."/>
            <person name="Ritland K."/>
            <person name="Rouze P."/>
            <person name="Ryaboy D."/>
            <person name="Schmutz J."/>
            <person name="Schrader J."/>
            <person name="Segerman B."/>
            <person name="Shin H."/>
            <person name="Siddiqui A."/>
            <person name="Sterky F."/>
            <person name="Terry A."/>
            <person name="Tsai C.J."/>
            <person name="Uberbacher E."/>
            <person name="Unneberg P."/>
            <person name="Vahala J."/>
            <person name="Wall K."/>
            <person name="Wessler S."/>
            <person name="Yang G."/>
            <person name="Yin T."/>
            <person name="Douglas C."/>
            <person name="Marra M."/>
            <person name="Sandberg G."/>
            <person name="Van de Peer Y."/>
            <person name="Rokhsar D."/>
        </authorList>
    </citation>
    <scope>NUCLEOTIDE SEQUENCE [LARGE SCALE GENOMIC DNA]</scope>
    <source>
        <strain evidence="2">cv. Nisqually</strain>
    </source>
</reference>
<gene>
    <name evidence="1" type="ORF">POPTR_005G011350v4</name>
</gene>
<protein>
    <submittedName>
        <fullName evidence="1">Uncharacterized protein</fullName>
    </submittedName>
</protein>
<name>A0ACC0SX64_POPTR</name>
<sequence length="60" mass="7132">MWFPVLCFLPGIRLLVGHGRDFWVNMEMYEGLELKVTTSMTVLLNNAYWKMKAEMRKCMT</sequence>